<gene>
    <name evidence="3" type="ORF">ADIMK_0818</name>
</gene>
<protein>
    <recommendedName>
        <fullName evidence="2">Lcl C-terminal domain-containing protein</fullName>
    </recommendedName>
</protein>
<dbReference type="EMBL" id="JMQN01000013">
    <property type="protein sequence ID" value="KEA65116.1"/>
    <property type="molecule type" value="Genomic_DNA"/>
</dbReference>
<keyword evidence="1" id="KW-0732">Signal</keyword>
<evidence type="ECO:0000313" key="4">
    <source>
        <dbReference type="Proteomes" id="UP000028252"/>
    </source>
</evidence>
<feature type="domain" description="Lcl C-terminal" evidence="2">
    <location>
        <begin position="169"/>
        <end position="311"/>
    </location>
</feature>
<feature type="domain" description="Lcl C-terminal" evidence="2">
    <location>
        <begin position="327"/>
        <end position="420"/>
    </location>
</feature>
<dbReference type="RefSeq" id="WP_036183904.1">
    <property type="nucleotide sequence ID" value="NZ_JMQN01000013.1"/>
</dbReference>
<organism evidence="3 4">
    <name type="scientific">Marinobacterium lacunae</name>
    <dbReference type="NCBI Taxonomy" id="1232683"/>
    <lineage>
        <taxon>Bacteria</taxon>
        <taxon>Pseudomonadati</taxon>
        <taxon>Pseudomonadota</taxon>
        <taxon>Gammaproteobacteria</taxon>
        <taxon>Oceanospirillales</taxon>
        <taxon>Oceanospirillaceae</taxon>
        <taxon>Marinobacterium</taxon>
    </lineage>
</organism>
<accession>A0A081G2W1</accession>
<feature type="chain" id="PRO_5001757612" description="Lcl C-terminal domain-containing protein" evidence="1">
    <location>
        <begin position="18"/>
        <end position="468"/>
    </location>
</feature>
<dbReference type="PATRIC" id="fig|1232683.4.peg.810"/>
<dbReference type="AlphaFoldDB" id="A0A081G2W1"/>
<name>A0A081G2W1_9GAMM</name>
<dbReference type="PANTHER" id="PTHR35812">
    <property type="entry name" value="LIPOPROTEIN"/>
    <property type="match status" value="1"/>
</dbReference>
<sequence length="468" mass="51374">MRKQLIALLLACACANAQPPAGGPPPEALQACSGQQQGTQCAFRAPHGQVNGSCRPVRQGLVCVPEFDGPTSLRTAPASALPEGQMGGRPSPGFNNGQPDMARAGAPLGADIPPTPDGALSIVSRIPDTNQGGCFDDQGLIPCPKPGQAYYGQDAQFSGASPAYSVRDGIVTDRITELMWQQAHNATRLSWNEARQACAQLELGGYDDWRLPSIKELFSIADFRGSVGRRPYLDDRFEIHQPDASILRNDPYASTHATDMMGQTWSATLYTGDHWGRKGVQAAFFMNFLDGHIKQAPIEGGRTALFYRCVRGKPWGDNDFVDNGDATVTDRASALTWQQRDDGQTRNWKQALAYCEGLDLGGHNDWRLPNIKELQSIVDYSRHDPAIDTRHLQMRDKRGWFWSSTTHGDNIRQADYICFGHCTSVDGIDVHGAGAQRSDPKDASVRRGDFQGGQRDEIRIDNYVRCVR</sequence>
<dbReference type="STRING" id="1232683.ADIMK_0818"/>
<proteinExistence type="predicted"/>
<evidence type="ECO:0000256" key="1">
    <source>
        <dbReference type="SAM" id="SignalP"/>
    </source>
</evidence>
<dbReference type="OrthoDB" id="9793251at2"/>
<comment type="caution">
    <text evidence="3">The sequence shown here is derived from an EMBL/GenBank/DDBJ whole genome shotgun (WGS) entry which is preliminary data.</text>
</comment>
<evidence type="ECO:0000313" key="3">
    <source>
        <dbReference type="EMBL" id="KEA65116.1"/>
    </source>
</evidence>
<dbReference type="Pfam" id="PF07603">
    <property type="entry name" value="Lcl_C"/>
    <property type="match status" value="2"/>
</dbReference>
<dbReference type="eggNOG" id="COG1262">
    <property type="taxonomic scope" value="Bacteria"/>
</dbReference>
<dbReference type="Proteomes" id="UP000028252">
    <property type="component" value="Unassembled WGS sequence"/>
</dbReference>
<keyword evidence="4" id="KW-1185">Reference proteome</keyword>
<reference evidence="3 4" key="1">
    <citation type="submission" date="2014-04" db="EMBL/GenBank/DDBJ databases">
        <title>Marinobacterium kochiensis sp. nov., isolated from sediment sample collected from Kochi backwaters in Kerala, India.</title>
        <authorList>
            <person name="Singh A."/>
            <person name="Pinnaka A.K."/>
        </authorList>
    </citation>
    <scope>NUCLEOTIDE SEQUENCE [LARGE SCALE GENOMIC DNA]</scope>
    <source>
        <strain evidence="3 4">AK27</strain>
    </source>
</reference>
<dbReference type="PANTHER" id="PTHR35812:SF1">
    <property type="entry name" value="LIPOPROTEIN"/>
    <property type="match status" value="1"/>
</dbReference>
<evidence type="ECO:0000259" key="2">
    <source>
        <dbReference type="Pfam" id="PF07603"/>
    </source>
</evidence>
<feature type="signal peptide" evidence="1">
    <location>
        <begin position="1"/>
        <end position="17"/>
    </location>
</feature>
<dbReference type="InterPro" id="IPR011460">
    <property type="entry name" value="Lcl_C"/>
</dbReference>